<proteinExistence type="predicted"/>
<sequence>MVPKAGDNSSGLRPSLPTFYHIDCARVPRITQIIPNARKTEVQIRCKSGSCFPVAKCNLMYGEPTSRRGNSLSCSRETIKSQYGC</sequence>
<dbReference type="AlphaFoldDB" id="A0A101LUW2"/>
<geneLocation type="mitochondrion" evidence="1"/>
<name>A0A101LUW2_PICGL</name>
<gene>
    <name evidence="1" type="ORF">ABT39_MTgene2357</name>
</gene>
<accession>A0A101LUW2</accession>
<comment type="caution">
    <text evidence="1">The sequence shown here is derived from an EMBL/GenBank/DDBJ whole genome shotgun (WGS) entry which is preliminary data.</text>
</comment>
<reference evidence="1" key="1">
    <citation type="journal article" date="2015" name="Genome Biol. Evol.">
        <title>Organellar Genomes of White Spruce (Picea glauca): Assembly and Annotation.</title>
        <authorList>
            <person name="Jackman S.D."/>
            <person name="Warren R.L."/>
            <person name="Gibb E.A."/>
            <person name="Vandervalk B.P."/>
            <person name="Mohamadi H."/>
            <person name="Chu J."/>
            <person name="Raymond A."/>
            <person name="Pleasance S."/>
            <person name="Coope R."/>
            <person name="Wildung M.R."/>
            <person name="Ritland C.E."/>
            <person name="Bousquet J."/>
            <person name="Jones S.J."/>
            <person name="Bohlmann J."/>
            <person name="Birol I."/>
        </authorList>
    </citation>
    <scope>NUCLEOTIDE SEQUENCE [LARGE SCALE GENOMIC DNA]</scope>
    <source>
        <tissue evidence="1">Flushing bud</tissue>
    </source>
</reference>
<protein>
    <submittedName>
        <fullName evidence="1">Uncharacterized protein</fullName>
    </submittedName>
</protein>
<keyword evidence="1" id="KW-0496">Mitochondrion</keyword>
<organism evidence="1">
    <name type="scientific">Picea glauca</name>
    <name type="common">White spruce</name>
    <name type="synonym">Pinus glauca</name>
    <dbReference type="NCBI Taxonomy" id="3330"/>
    <lineage>
        <taxon>Eukaryota</taxon>
        <taxon>Viridiplantae</taxon>
        <taxon>Streptophyta</taxon>
        <taxon>Embryophyta</taxon>
        <taxon>Tracheophyta</taxon>
        <taxon>Spermatophyta</taxon>
        <taxon>Pinopsida</taxon>
        <taxon>Pinidae</taxon>
        <taxon>Conifers I</taxon>
        <taxon>Pinales</taxon>
        <taxon>Pinaceae</taxon>
        <taxon>Picea</taxon>
    </lineage>
</organism>
<evidence type="ECO:0000313" key="1">
    <source>
        <dbReference type="EMBL" id="KUM45789.1"/>
    </source>
</evidence>
<dbReference type="EMBL" id="LKAM01000016">
    <property type="protein sequence ID" value="KUM45789.1"/>
    <property type="molecule type" value="Genomic_DNA"/>
</dbReference>